<keyword evidence="2" id="KW-0560">Oxidoreductase</keyword>
<proteinExistence type="inferred from homology"/>
<dbReference type="InterPro" id="IPR050259">
    <property type="entry name" value="SDR"/>
</dbReference>
<dbReference type="PANTHER" id="PTHR42879">
    <property type="entry name" value="3-OXOACYL-(ACYL-CARRIER-PROTEIN) REDUCTASE"/>
    <property type="match status" value="1"/>
</dbReference>
<dbReference type="KEGG" id="faf:OE104_07050"/>
<dbReference type="PANTHER" id="PTHR42879:SF2">
    <property type="entry name" value="3-OXOACYL-[ACYL-CARRIER-PROTEIN] REDUCTASE FABG"/>
    <property type="match status" value="1"/>
</dbReference>
<dbReference type="Pfam" id="PF13561">
    <property type="entry name" value="adh_short_C2"/>
    <property type="match status" value="1"/>
</dbReference>
<name>A0A9E8RX96_9BACI</name>
<organism evidence="3 4">
    <name type="scientific">Fervidibacillus albus</name>
    <dbReference type="NCBI Taxonomy" id="2980026"/>
    <lineage>
        <taxon>Bacteria</taxon>
        <taxon>Bacillati</taxon>
        <taxon>Bacillota</taxon>
        <taxon>Bacilli</taxon>
        <taxon>Bacillales</taxon>
        <taxon>Bacillaceae</taxon>
        <taxon>Fervidibacillus</taxon>
    </lineage>
</organism>
<evidence type="ECO:0000313" key="3">
    <source>
        <dbReference type="EMBL" id="WAA11054.1"/>
    </source>
</evidence>
<comment type="similarity">
    <text evidence="1">Belongs to the short-chain dehydrogenases/reductases (SDR) family.</text>
</comment>
<gene>
    <name evidence="3" type="ORF">OE104_07050</name>
</gene>
<dbReference type="PRINTS" id="PR00081">
    <property type="entry name" value="GDHRDH"/>
</dbReference>
<dbReference type="RefSeq" id="WP_275418870.1">
    <property type="nucleotide sequence ID" value="NZ_CP106878.1"/>
</dbReference>
<evidence type="ECO:0000256" key="1">
    <source>
        <dbReference type="ARBA" id="ARBA00006484"/>
    </source>
</evidence>
<dbReference type="AlphaFoldDB" id="A0A9E8RX96"/>
<evidence type="ECO:0000313" key="4">
    <source>
        <dbReference type="Proteomes" id="UP001164718"/>
    </source>
</evidence>
<dbReference type="PRINTS" id="PR00080">
    <property type="entry name" value="SDRFAMILY"/>
</dbReference>
<evidence type="ECO:0000256" key="2">
    <source>
        <dbReference type="ARBA" id="ARBA00023002"/>
    </source>
</evidence>
<keyword evidence="4" id="KW-1185">Reference proteome</keyword>
<protein>
    <submittedName>
        <fullName evidence="3">SDR family oxidoreductase</fullName>
    </submittedName>
</protein>
<dbReference type="CDD" id="cd05233">
    <property type="entry name" value="SDR_c"/>
    <property type="match status" value="1"/>
</dbReference>
<dbReference type="SUPFAM" id="SSF51735">
    <property type="entry name" value="NAD(P)-binding Rossmann-fold domains"/>
    <property type="match status" value="1"/>
</dbReference>
<dbReference type="InterPro" id="IPR002347">
    <property type="entry name" value="SDR_fam"/>
</dbReference>
<dbReference type="Proteomes" id="UP001164718">
    <property type="component" value="Chromosome"/>
</dbReference>
<dbReference type="EMBL" id="CP106878">
    <property type="protein sequence ID" value="WAA11054.1"/>
    <property type="molecule type" value="Genomic_DNA"/>
</dbReference>
<dbReference type="Gene3D" id="3.40.50.720">
    <property type="entry name" value="NAD(P)-binding Rossmann-like Domain"/>
    <property type="match status" value="1"/>
</dbReference>
<accession>A0A9E8RX96</accession>
<reference evidence="3" key="1">
    <citation type="submission" date="2022-09" db="EMBL/GenBank/DDBJ databases">
        <title>Complete Genomes of Fervidibacillus albus and Fervidibacillus halotolerans isolated from tidal flat sediments.</title>
        <authorList>
            <person name="Kwon K.K."/>
            <person name="Yang S.-H."/>
            <person name="Park M.J."/>
            <person name="Oh H.-M."/>
        </authorList>
    </citation>
    <scope>NUCLEOTIDE SEQUENCE</scope>
    <source>
        <strain evidence="3">MEBiC13591</strain>
    </source>
</reference>
<dbReference type="FunFam" id="3.40.50.720:FF:000173">
    <property type="entry name" value="3-oxoacyl-[acyl-carrier protein] reductase"/>
    <property type="match status" value="1"/>
</dbReference>
<dbReference type="InterPro" id="IPR036291">
    <property type="entry name" value="NAD(P)-bd_dom_sf"/>
</dbReference>
<sequence>MKRKTVLITGGGTGIGKITARYLAEKGYNIVLNYRKSKTETESFIRELEQSFSIDAYALKGDVANVHDCKRLYEEVTSRSGGIDILIHNAGPYVRERKKLVDYPIEQWQYIVNGNLNSVFYLSKLFIPYMQRQKWGRIITFGFDRADDAPAWAFRSAFASAKTGLVSLTKTLSLEEAENGITVNMICPGDITDEWKERTIEEAKENVDASTPVGRPGTGEDVARVIAFLCDRSSDFLTGNVIHVSGGKDVIGKWRYTN</sequence>
<dbReference type="GO" id="GO:0016491">
    <property type="term" value="F:oxidoreductase activity"/>
    <property type="evidence" value="ECO:0007669"/>
    <property type="project" value="UniProtKB-KW"/>
</dbReference>